<comment type="catalytic activity">
    <reaction evidence="8">
        <text>[amino-group carrier protein]-C-terminal-gamma-(L-lysyl)-L-glutamate + H2O = [amino-group carrier protein]-C-terminal-L-glutamate + L-lysine</text>
        <dbReference type="Rhea" id="RHEA:48684"/>
        <dbReference type="Rhea" id="RHEA-COMP:9693"/>
        <dbReference type="Rhea" id="RHEA-COMP:9715"/>
        <dbReference type="ChEBI" id="CHEBI:15377"/>
        <dbReference type="ChEBI" id="CHEBI:32551"/>
        <dbReference type="ChEBI" id="CHEBI:78525"/>
        <dbReference type="ChEBI" id="CHEBI:78526"/>
        <dbReference type="EC" id="3.5.1.130"/>
    </reaction>
</comment>
<feature type="active site" description="Proton acceptor" evidence="8">
    <location>
        <position position="131"/>
    </location>
</feature>
<dbReference type="GO" id="GO:0050897">
    <property type="term" value="F:cobalt ion binding"/>
    <property type="evidence" value="ECO:0007669"/>
    <property type="project" value="UniProtKB-UniRule"/>
</dbReference>
<evidence type="ECO:0000256" key="8">
    <source>
        <dbReference type="HAMAP-Rule" id="MF_01120"/>
    </source>
</evidence>
<keyword evidence="5 8" id="KW-0862">Zinc</keyword>
<evidence type="ECO:0000256" key="2">
    <source>
        <dbReference type="ARBA" id="ARBA00022605"/>
    </source>
</evidence>
<keyword evidence="1 8" id="KW-0963">Cytoplasm</keyword>
<evidence type="ECO:0000313" key="9">
    <source>
        <dbReference type="EMBL" id="HDX29933.1"/>
    </source>
</evidence>
<evidence type="ECO:0000256" key="6">
    <source>
        <dbReference type="ARBA" id="ARBA00023154"/>
    </source>
</evidence>
<dbReference type="InterPro" id="IPR050072">
    <property type="entry name" value="Peptidase_M20A"/>
</dbReference>
<name>A0A7C1FID6_9CHLR</name>
<reference evidence="9" key="1">
    <citation type="journal article" date="2020" name="mSystems">
        <title>Genome- and Community-Level Interaction Insights into Carbon Utilization and Element Cycling Functions of Hydrothermarchaeota in Hydrothermal Sediment.</title>
        <authorList>
            <person name="Zhou Z."/>
            <person name="Liu Y."/>
            <person name="Xu W."/>
            <person name="Pan J."/>
            <person name="Luo Z.H."/>
            <person name="Li M."/>
        </authorList>
    </citation>
    <scope>NUCLEOTIDE SEQUENCE [LARGE SCALE GENOMIC DNA]</scope>
    <source>
        <strain evidence="9">SpSt-289</strain>
    </source>
</reference>
<keyword evidence="3 8" id="KW-0479">Metal-binding</keyword>
<dbReference type="InterPro" id="IPR002933">
    <property type="entry name" value="Peptidase_M20"/>
</dbReference>
<dbReference type="SUPFAM" id="SSF53187">
    <property type="entry name" value="Zn-dependent exopeptidases"/>
    <property type="match status" value="1"/>
</dbReference>
<feature type="binding site" evidence="8">
    <location>
        <position position="96"/>
    </location>
    <ligand>
        <name>Zn(2+)</name>
        <dbReference type="ChEBI" id="CHEBI:29105"/>
        <label>1</label>
    </ligand>
</feature>
<keyword evidence="7 8" id="KW-0170">Cobalt</keyword>
<dbReference type="InterPro" id="IPR010175">
    <property type="entry name" value="LysK"/>
</dbReference>
<evidence type="ECO:0000256" key="3">
    <source>
        <dbReference type="ARBA" id="ARBA00022723"/>
    </source>
</evidence>
<protein>
    <recommendedName>
        <fullName evidence="8">Putative [LysW]-lysine hydrolase</fullName>
        <ecNumber evidence="8">3.5.1.130</ecNumber>
    </recommendedName>
</protein>
<dbReference type="Gene3D" id="3.30.70.360">
    <property type="match status" value="1"/>
</dbReference>
<dbReference type="PANTHER" id="PTHR43808">
    <property type="entry name" value="ACETYLORNITHINE DEACETYLASE"/>
    <property type="match status" value="1"/>
</dbReference>
<proteinExistence type="inferred from homology"/>
<sequence length="409" mass="43806">MHREQAVELLRGLVAIPSLSHQEAEASAWLVAQMVASGFDRAFVDAAGNAVGELGPADAAQTIVLLGHIDTVPGNIPVRIETTPAGDALYGRGSVDAKGPLATFAAAAARLGSVWAHTHGLRLVVVGAVEEEAASSKGARFIRDRFNGLSELQPVACVIGEPSGWNRVTLGYKGRLLVEMEASQPMAHTAGPDAGVAVLAVEFWNWLSDYAARINIGRDKAFDQFQPSLRRLTTFTDEAMHDHVIAGAGIRLPLDFDVNSFAAALRDWAKERVGERESGSAGERESTVVISSEMPAACAVSGVVTTITLRFSSYEPAWRGDRSNALVRSFLQGLREVAPEEKLGFVLKTGTSDMNVVGPAWKCPIVAYGPGDSSLDHTPHEHVLLDDYWRAVLVLEQALRRLGDLISPA</sequence>
<dbReference type="NCBIfam" id="TIGR01902">
    <property type="entry name" value="dapE-lys-deAc"/>
    <property type="match status" value="1"/>
</dbReference>
<evidence type="ECO:0000256" key="7">
    <source>
        <dbReference type="ARBA" id="ARBA00023285"/>
    </source>
</evidence>
<dbReference type="GO" id="GO:0008270">
    <property type="term" value="F:zinc ion binding"/>
    <property type="evidence" value="ECO:0007669"/>
    <property type="project" value="UniProtKB-UniRule"/>
</dbReference>
<dbReference type="UniPathway" id="UPA00033">
    <property type="reaction ID" value="UER00039"/>
</dbReference>
<accession>A0A7C1FID6</accession>
<evidence type="ECO:0000256" key="1">
    <source>
        <dbReference type="ARBA" id="ARBA00022490"/>
    </source>
</evidence>
<dbReference type="PANTHER" id="PTHR43808:SF28">
    <property type="entry name" value="[LYSW]-LYSINE_[LYSW]-ORNITHINE HYDROLASE"/>
    <property type="match status" value="1"/>
</dbReference>
<dbReference type="AlphaFoldDB" id="A0A7C1FID6"/>
<dbReference type="HAMAP" id="MF_01120">
    <property type="entry name" value="LysK"/>
    <property type="match status" value="1"/>
</dbReference>
<comment type="subcellular location">
    <subcellularLocation>
        <location evidence="8">Cytoplasm</location>
    </subcellularLocation>
</comment>
<feature type="binding site" evidence="8">
    <location>
        <position position="68"/>
    </location>
    <ligand>
        <name>Zn(2+)</name>
        <dbReference type="ChEBI" id="CHEBI:29105"/>
        <label>1</label>
    </ligand>
</feature>
<comment type="similarity">
    <text evidence="8">Belongs to the peptidase M20A family. LysK subfamily.</text>
</comment>
<evidence type="ECO:0000256" key="5">
    <source>
        <dbReference type="ARBA" id="ARBA00022833"/>
    </source>
</evidence>
<dbReference type="GO" id="GO:0016811">
    <property type="term" value="F:hydrolase activity, acting on carbon-nitrogen (but not peptide) bonds, in linear amides"/>
    <property type="evidence" value="ECO:0007669"/>
    <property type="project" value="UniProtKB-UniRule"/>
</dbReference>
<dbReference type="Pfam" id="PF01546">
    <property type="entry name" value="Peptidase_M20"/>
    <property type="match status" value="1"/>
</dbReference>
<comment type="caution">
    <text evidence="9">The sequence shown here is derived from an EMBL/GenBank/DDBJ whole genome shotgun (WGS) entry which is preliminary data.</text>
</comment>
<organism evidence="9">
    <name type="scientific">Caldilinea aerophila</name>
    <dbReference type="NCBI Taxonomy" id="133453"/>
    <lineage>
        <taxon>Bacteria</taxon>
        <taxon>Bacillati</taxon>
        <taxon>Chloroflexota</taxon>
        <taxon>Caldilineae</taxon>
        <taxon>Caldilineales</taxon>
        <taxon>Caldilineaceae</taxon>
        <taxon>Caldilinea</taxon>
    </lineage>
</organism>
<feature type="active site" evidence="8">
    <location>
        <position position="70"/>
    </location>
</feature>
<feature type="binding site" evidence="8">
    <location>
        <position position="377"/>
    </location>
    <ligand>
        <name>Zn(2+)</name>
        <dbReference type="ChEBI" id="CHEBI:29105"/>
        <label>2</label>
    </ligand>
</feature>
<keyword evidence="6 8" id="KW-0457">Lysine biosynthesis</keyword>
<keyword evidence="2 8" id="KW-0028">Amino-acid biosynthesis</keyword>
<keyword evidence="4 8" id="KW-0378">Hydrolase</keyword>
<dbReference type="EMBL" id="DSMG01000004">
    <property type="protein sequence ID" value="HDX29933.1"/>
    <property type="molecule type" value="Genomic_DNA"/>
</dbReference>
<dbReference type="EC" id="3.5.1.130" evidence="8"/>
<evidence type="ECO:0000256" key="4">
    <source>
        <dbReference type="ARBA" id="ARBA00022801"/>
    </source>
</evidence>
<comment type="pathway">
    <text evidence="8">Amino-acid biosynthesis; L-lysine biosynthesis via AAA pathway; L-lysine from L-alpha-aminoadipate (Thermus route): step 5/5.</text>
</comment>
<dbReference type="GO" id="GO:0005737">
    <property type="term" value="C:cytoplasm"/>
    <property type="evidence" value="ECO:0007669"/>
    <property type="project" value="UniProtKB-SubCell"/>
</dbReference>
<gene>
    <name evidence="8" type="primary">lysK</name>
    <name evidence="9" type="ORF">ENQ20_00390</name>
</gene>
<feature type="binding site" evidence="8">
    <location>
        <position position="132"/>
    </location>
    <ligand>
        <name>Zn(2+)</name>
        <dbReference type="ChEBI" id="CHEBI:29105"/>
        <label>2</label>
    </ligand>
</feature>
<feature type="binding site" evidence="8">
    <location>
        <position position="96"/>
    </location>
    <ligand>
        <name>Zn(2+)</name>
        <dbReference type="ChEBI" id="CHEBI:29105"/>
        <label>2</label>
    </ligand>
</feature>
<dbReference type="GO" id="GO:0019878">
    <property type="term" value="P:lysine biosynthetic process via aminoadipic acid"/>
    <property type="evidence" value="ECO:0007669"/>
    <property type="project" value="UniProtKB-UniRule"/>
</dbReference>
<feature type="binding site" evidence="8">
    <location>
        <position position="161"/>
    </location>
    <ligand>
        <name>Zn(2+)</name>
        <dbReference type="ChEBI" id="CHEBI:29105"/>
        <label>1</label>
    </ligand>
</feature>
<comment type="function">
    <text evidence="8">Catalyzes the release of L-lysine from [LysW]-gamma-L-lysine.</text>
</comment>
<comment type="cofactor">
    <cofactor evidence="8">
        <name>Zn(2+)</name>
        <dbReference type="ChEBI" id="CHEBI:29105"/>
    </cofactor>
    <cofactor evidence="8">
        <name>Co(2+)</name>
        <dbReference type="ChEBI" id="CHEBI:48828"/>
    </cofactor>
    <text evidence="8">Binds 2 Zn(2+) or Co(2+) ions per subunit.</text>
</comment>
<dbReference type="Gene3D" id="3.40.630.10">
    <property type="entry name" value="Zn peptidases"/>
    <property type="match status" value="2"/>
</dbReference>